<evidence type="ECO:0000313" key="4">
    <source>
        <dbReference type="Proteomes" id="UP000060787"/>
    </source>
</evidence>
<gene>
    <name evidence="3" type="ORF">LA76x_3052</name>
</gene>
<evidence type="ECO:0000256" key="1">
    <source>
        <dbReference type="SAM" id="MobiDB-lite"/>
    </source>
</evidence>
<dbReference type="InterPro" id="IPR011083">
    <property type="entry name" value="Phage_tail_collar_dom"/>
</dbReference>
<dbReference type="AlphaFoldDB" id="A0A0S2DRR4"/>
<proteinExistence type="predicted"/>
<evidence type="ECO:0000313" key="3">
    <source>
        <dbReference type="EMBL" id="ALN81180.1"/>
    </source>
</evidence>
<dbReference type="InterPro" id="IPR037053">
    <property type="entry name" value="Phage_tail_collar_dom_sf"/>
</dbReference>
<dbReference type="STRING" id="84531.LA76x_3052"/>
<dbReference type="Proteomes" id="UP000060787">
    <property type="component" value="Chromosome"/>
</dbReference>
<protein>
    <submittedName>
        <fullName evidence="3">Phage Tail Collar domain protein</fullName>
    </submittedName>
</protein>
<dbReference type="KEGG" id="laq:GLA29479_135"/>
<dbReference type="KEGG" id="lab:LA76x_3052"/>
<feature type="domain" description="Phage tail collar" evidence="2">
    <location>
        <begin position="7"/>
        <end position="61"/>
    </location>
</feature>
<dbReference type="OrthoDB" id="9810174at2"/>
<evidence type="ECO:0000259" key="2">
    <source>
        <dbReference type="Pfam" id="PF07484"/>
    </source>
</evidence>
<organism evidence="3 4">
    <name type="scientific">Lysobacter antibioticus</name>
    <dbReference type="NCBI Taxonomy" id="84531"/>
    <lineage>
        <taxon>Bacteria</taxon>
        <taxon>Pseudomonadati</taxon>
        <taxon>Pseudomonadota</taxon>
        <taxon>Gammaproteobacteria</taxon>
        <taxon>Lysobacterales</taxon>
        <taxon>Lysobacteraceae</taxon>
        <taxon>Lysobacter</taxon>
    </lineage>
</organism>
<feature type="region of interest" description="Disordered" evidence="1">
    <location>
        <begin position="132"/>
        <end position="158"/>
    </location>
</feature>
<dbReference type="EMBL" id="CP011129">
    <property type="protein sequence ID" value="ALN81180.1"/>
    <property type="molecule type" value="Genomic_DNA"/>
</dbReference>
<dbReference type="PATRIC" id="fig|84531.7.peg.137"/>
<dbReference type="Pfam" id="PF07484">
    <property type="entry name" value="Collar"/>
    <property type="match status" value="1"/>
</dbReference>
<sequence>MTEPFIGQIQIFGFNFAPRGWAFCNGATLAIQQNTALFALLGTQYGGNGTTTFQLPNFVNRAGCNQSPVGSPPGLTPHQIGENFGSNSVTLTTQEMPAHTHTMQIYNQNDVSKRQSAPANGVALGSPAASAFTSAPTANSPFPPNMIGPTGGGQPHENRQPYLAMNFCIALQGIFPSFP</sequence>
<name>A0A0S2DRR4_LYSAN</name>
<dbReference type="SUPFAM" id="SSF88874">
    <property type="entry name" value="Receptor-binding domain of short tail fibre protein gp12"/>
    <property type="match status" value="1"/>
</dbReference>
<dbReference type="Gene3D" id="3.90.1340.10">
    <property type="entry name" value="Phage tail collar domain"/>
    <property type="match status" value="1"/>
</dbReference>
<accession>A0A0S2DRR4</accession>
<reference evidence="3 4" key="1">
    <citation type="journal article" date="2015" name="BMC Genomics">
        <title>Comparative genomics and metabolic profiling of the genus Lysobacter.</title>
        <authorList>
            <person name="de Bruijn I."/>
            <person name="Cheng X."/>
            <person name="de Jager V."/>
            <person name="Exposito R.G."/>
            <person name="Watrous J."/>
            <person name="Patel N."/>
            <person name="Postma J."/>
            <person name="Dorrestein P.C."/>
            <person name="Kobayashi D."/>
            <person name="Raaijmakers J.M."/>
        </authorList>
    </citation>
    <scope>NUCLEOTIDE SEQUENCE [LARGE SCALE GENOMIC DNA]</scope>
    <source>
        <strain evidence="3 4">76</strain>
    </source>
</reference>
<dbReference type="RefSeq" id="WP_057918297.1">
    <property type="nucleotide sequence ID" value="NZ_CP011129.1"/>
</dbReference>
<keyword evidence="4" id="KW-1185">Reference proteome</keyword>